<accession>A0ACC0DAD9</accession>
<dbReference type="Proteomes" id="UP001497680">
    <property type="component" value="Unassembled WGS sequence"/>
</dbReference>
<comment type="caution">
    <text evidence="1">The sequence shown here is derived from an EMBL/GenBank/DDBJ whole genome shotgun (WGS) entry which is preliminary data.</text>
</comment>
<evidence type="ECO:0000313" key="1">
    <source>
        <dbReference type="EMBL" id="KAI6089628.1"/>
    </source>
</evidence>
<dbReference type="EMBL" id="MU394294">
    <property type="protein sequence ID" value="KAI6089628.1"/>
    <property type="molecule type" value="Genomic_DNA"/>
</dbReference>
<evidence type="ECO:0000313" key="2">
    <source>
        <dbReference type="Proteomes" id="UP001497680"/>
    </source>
</evidence>
<gene>
    <name evidence="1" type="ORF">F4821DRAFT_50305</name>
</gene>
<sequence>MPMESGCKGYHVDDGKAAKLALCKLSRKENDSKESNRILGSSTDFGKDLLNTAKYKSGASIFVDPERPETFRRLSNLLDKFEDIFVDKGFAIVSNDELPKFQLKPGWENLIPKKFY</sequence>
<keyword evidence="2" id="KW-1185">Reference proteome</keyword>
<protein>
    <submittedName>
        <fullName evidence="1">Uncharacterized protein</fullName>
    </submittedName>
</protein>
<reference evidence="1 2" key="1">
    <citation type="journal article" date="2022" name="New Phytol.">
        <title>Ecological generalism drives hyperdiversity of secondary metabolite gene clusters in xylarialean endophytes.</title>
        <authorList>
            <person name="Franco M.E.E."/>
            <person name="Wisecaver J.H."/>
            <person name="Arnold A.E."/>
            <person name="Ju Y.M."/>
            <person name="Slot J.C."/>
            <person name="Ahrendt S."/>
            <person name="Moore L.P."/>
            <person name="Eastman K.E."/>
            <person name="Scott K."/>
            <person name="Konkel Z."/>
            <person name="Mondo S.J."/>
            <person name="Kuo A."/>
            <person name="Hayes R.D."/>
            <person name="Haridas S."/>
            <person name="Andreopoulos B."/>
            <person name="Riley R."/>
            <person name="LaButti K."/>
            <person name="Pangilinan J."/>
            <person name="Lipzen A."/>
            <person name="Amirebrahimi M."/>
            <person name="Yan J."/>
            <person name="Adam C."/>
            <person name="Keymanesh K."/>
            <person name="Ng V."/>
            <person name="Louie K."/>
            <person name="Northen T."/>
            <person name="Drula E."/>
            <person name="Henrissat B."/>
            <person name="Hsieh H.M."/>
            <person name="Youens-Clark K."/>
            <person name="Lutzoni F."/>
            <person name="Miadlikowska J."/>
            <person name="Eastwood D.C."/>
            <person name="Hamelin R.C."/>
            <person name="Grigoriev I.V."/>
            <person name="U'Ren J.M."/>
        </authorList>
    </citation>
    <scope>NUCLEOTIDE SEQUENCE [LARGE SCALE GENOMIC DNA]</scope>
    <source>
        <strain evidence="1 2">ER1909</strain>
    </source>
</reference>
<proteinExistence type="predicted"/>
<name>A0ACC0DAD9_9PEZI</name>
<organism evidence="1 2">
    <name type="scientific">Hypoxylon rubiginosum</name>
    <dbReference type="NCBI Taxonomy" id="110542"/>
    <lineage>
        <taxon>Eukaryota</taxon>
        <taxon>Fungi</taxon>
        <taxon>Dikarya</taxon>
        <taxon>Ascomycota</taxon>
        <taxon>Pezizomycotina</taxon>
        <taxon>Sordariomycetes</taxon>
        <taxon>Xylariomycetidae</taxon>
        <taxon>Xylariales</taxon>
        <taxon>Hypoxylaceae</taxon>
        <taxon>Hypoxylon</taxon>
    </lineage>
</organism>